<dbReference type="PANTHER" id="PTHR11122:SF13">
    <property type="entry name" value="GLUCOSE-6-PHOSPHATE 1-EPIMERASE"/>
    <property type="match status" value="1"/>
</dbReference>
<evidence type="ECO:0000313" key="8">
    <source>
        <dbReference type="Proteomes" id="UP001165065"/>
    </source>
</evidence>
<evidence type="ECO:0000256" key="3">
    <source>
        <dbReference type="ARBA" id="ARBA00012083"/>
    </source>
</evidence>
<dbReference type="GO" id="GO:0005975">
    <property type="term" value="P:carbohydrate metabolic process"/>
    <property type="evidence" value="ECO:0007669"/>
    <property type="project" value="InterPro"/>
</dbReference>
<proteinExistence type="inferred from homology"/>
<accession>A0A9W7LD61</accession>
<gene>
    <name evidence="7" type="ORF">TrCOL_g1445</name>
</gene>
<dbReference type="Proteomes" id="UP001165065">
    <property type="component" value="Unassembled WGS sequence"/>
</dbReference>
<protein>
    <recommendedName>
        <fullName evidence="3 5">glucose-6-phosphate 1-epimerase</fullName>
        <ecNumber evidence="3 5">5.1.3.15</ecNumber>
    </recommendedName>
</protein>
<dbReference type="SUPFAM" id="SSF74650">
    <property type="entry name" value="Galactose mutarotase-like"/>
    <property type="match status" value="1"/>
</dbReference>
<sequence>MAIEKKKKGEDGDNGPGEYLLYERGTGRVKIYTYGAHITSFKVGGVERTWMSSLSTMDGSGPMRGGVPIAFPQFADEGPLKLHGFARESIWTVKESTEEEGIVMELKDNQTTREIWDFPFTLTYTVKLGEKGDELNLELKVVNEGEAEFTFGGCLHTYFGCEALSVNVSGLGGMDYIDKCDSRKVKKQENESFTVPMESHRSAEDSGKAPELGFVDRVYLNVPGSYTVSDASGSPIYCISHTGFPDTTVYNPFTGDKQGPGFPDFDDDGYLKIICIEPTIGEDNRVKLGGGEQWVGGQRIKVVSK</sequence>
<comment type="caution">
    <text evidence="7">The sequence shown here is derived from an EMBL/GenBank/DDBJ whole genome shotgun (WGS) entry which is preliminary data.</text>
</comment>
<dbReference type="GO" id="GO:0005737">
    <property type="term" value="C:cytoplasm"/>
    <property type="evidence" value="ECO:0007669"/>
    <property type="project" value="TreeGrafter"/>
</dbReference>
<dbReference type="Pfam" id="PF01263">
    <property type="entry name" value="Aldose_epim"/>
    <property type="match status" value="1"/>
</dbReference>
<evidence type="ECO:0000256" key="5">
    <source>
        <dbReference type="PIRNR" id="PIRNR016020"/>
    </source>
</evidence>
<name>A0A9W7LD61_9STRA</name>
<reference evidence="8" key="1">
    <citation type="journal article" date="2023" name="Commun. Biol.">
        <title>Genome analysis of Parmales, the sister group of diatoms, reveals the evolutionary specialization of diatoms from phago-mixotrophs to photoautotrophs.</title>
        <authorList>
            <person name="Ban H."/>
            <person name="Sato S."/>
            <person name="Yoshikawa S."/>
            <person name="Yamada K."/>
            <person name="Nakamura Y."/>
            <person name="Ichinomiya M."/>
            <person name="Sato N."/>
            <person name="Blanc-Mathieu R."/>
            <person name="Endo H."/>
            <person name="Kuwata A."/>
            <person name="Ogata H."/>
        </authorList>
    </citation>
    <scope>NUCLEOTIDE SEQUENCE [LARGE SCALE GENOMIC DNA]</scope>
</reference>
<dbReference type="InterPro" id="IPR025532">
    <property type="entry name" value="G6P_1-epimerase"/>
</dbReference>
<dbReference type="InterPro" id="IPR008183">
    <property type="entry name" value="Aldose_1/G6P_1-epimerase"/>
</dbReference>
<dbReference type="InterPro" id="IPR011013">
    <property type="entry name" value="Gal_mutarotase_sf_dom"/>
</dbReference>
<keyword evidence="8" id="KW-1185">Reference proteome</keyword>
<dbReference type="EMBL" id="BRYA01000287">
    <property type="protein sequence ID" value="GMI46194.1"/>
    <property type="molecule type" value="Genomic_DNA"/>
</dbReference>
<evidence type="ECO:0000256" key="2">
    <source>
        <dbReference type="ARBA" id="ARBA00005866"/>
    </source>
</evidence>
<evidence type="ECO:0000256" key="6">
    <source>
        <dbReference type="PIRSR" id="PIRSR016020-1"/>
    </source>
</evidence>
<dbReference type="InterPro" id="IPR014718">
    <property type="entry name" value="GH-type_carb-bd"/>
</dbReference>
<dbReference type="PIRSF" id="PIRSF016020">
    <property type="entry name" value="PHexose_mutarotase"/>
    <property type="match status" value="1"/>
</dbReference>
<keyword evidence="4 5" id="KW-0413">Isomerase</keyword>
<dbReference type="CDD" id="cd09020">
    <property type="entry name" value="D-hex-6-P-epi_like"/>
    <property type="match status" value="1"/>
</dbReference>
<dbReference type="EC" id="5.1.3.15" evidence="3 5"/>
<dbReference type="OrthoDB" id="1659429at2759"/>
<dbReference type="PANTHER" id="PTHR11122">
    <property type="entry name" value="APOSPORY-ASSOCIATED PROTEIN C-RELATED"/>
    <property type="match status" value="1"/>
</dbReference>
<evidence type="ECO:0000313" key="7">
    <source>
        <dbReference type="EMBL" id="GMI46194.1"/>
    </source>
</evidence>
<dbReference type="Gene3D" id="2.70.98.10">
    <property type="match status" value="1"/>
</dbReference>
<dbReference type="GO" id="GO:0047938">
    <property type="term" value="F:glucose-6-phosphate 1-epimerase activity"/>
    <property type="evidence" value="ECO:0007669"/>
    <property type="project" value="UniProtKB-UniRule"/>
</dbReference>
<evidence type="ECO:0000256" key="4">
    <source>
        <dbReference type="ARBA" id="ARBA00023235"/>
    </source>
</evidence>
<feature type="active site" evidence="6">
    <location>
        <position position="277"/>
    </location>
</feature>
<dbReference type="GO" id="GO:0030246">
    <property type="term" value="F:carbohydrate binding"/>
    <property type="evidence" value="ECO:0007669"/>
    <property type="project" value="UniProtKB-UniRule"/>
</dbReference>
<comment type="similarity">
    <text evidence="2 5">Belongs to the glucose-6-phosphate 1-epimerase family.</text>
</comment>
<feature type="active site" evidence="6">
    <location>
        <position position="156"/>
    </location>
</feature>
<comment type="catalytic activity">
    <reaction evidence="1">
        <text>alpha-D-glucose 6-phosphate = beta-D-glucose 6-phosphate</text>
        <dbReference type="Rhea" id="RHEA:16249"/>
        <dbReference type="ChEBI" id="CHEBI:58225"/>
        <dbReference type="ChEBI" id="CHEBI:58247"/>
        <dbReference type="EC" id="5.1.3.15"/>
    </reaction>
</comment>
<organism evidence="7 8">
    <name type="scientific">Triparma columacea</name>
    <dbReference type="NCBI Taxonomy" id="722753"/>
    <lineage>
        <taxon>Eukaryota</taxon>
        <taxon>Sar</taxon>
        <taxon>Stramenopiles</taxon>
        <taxon>Ochrophyta</taxon>
        <taxon>Bolidophyceae</taxon>
        <taxon>Parmales</taxon>
        <taxon>Triparmaceae</taxon>
        <taxon>Triparma</taxon>
    </lineage>
</organism>
<evidence type="ECO:0000256" key="1">
    <source>
        <dbReference type="ARBA" id="ARBA00001096"/>
    </source>
</evidence>
<dbReference type="AlphaFoldDB" id="A0A9W7LD61"/>